<reference evidence="3" key="2">
    <citation type="submission" date="2020-09" db="EMBL/GenBank/DDBJ databases">
        <authorList>
            <person name="Sun Q."/>
            <person name="Kim S."/>
        </authorList>
    </citation>
    <scope>NUCLEOTIDE SEQUENCE</scope>
    <source>
        <strain evidence="3">KCTC 42590</strain>
    </source>
</reference>
<accession>A0A919AP84</accession>
<proteinExistence type="predicted"/>
<feature type="domain" description="Terminase large subunit gp17-like C-terminal" evidence="2">
    <location>
        <begin position="272"/>
        <end position="423"/>
    </location>
</feature>
<dbReference type="Proteomes" id="UP000630923">
    <property type="component" value="Unassembled WGS sequence"/>
</dbReference>
<keyword evidence="4" id="KW-1185">Reference proteome</keyword>
<evidence type="ECO:0000313" key="3">
    <source>
        <dbReference type="EMBL" id="GHF18097.1"/>
    </source>
</evidence>
<dbReference type="Pfam" id="PF17289">
    <property type="entry name" value="Terminase_6C"/>
    <property type="match status" value="1"/>
</dbReference>
<evidence type="ECO:0000256" key="1">
    <source>
        <dbReference type="ARBA" id="ARBA00022612"/>
    </source>
</evidence>
<name>A0A919AP84_9PROT</name>
<comment type="caution">
    <text evidence="3">The sequence shown here is derived from an EMBL/GenBank/DDBJ whole genome shotgun (WGS) entry which is preliminary data.</text>
</comment>
<protein>
    <submittedName>
        <fullName evidence="3">Large terminase</fullName>
    </submittedName>
</protein>
<organism evidence="3 4">
    <name type="scientific">Kordiimonas sediminis</name>
    <dbReference type="NCBI Taxonomy" id="1735581"/>
    <lineage>
        <taxon>Bacteria</taxon>
        <taxon>Pseudomonadati</taxon>
        <taxon>Pseudomonadota</taxon>
        <taxon>Alphaproteobacteria</taxon>
        <taxon>Kordiimonadales</taxon>
        <taxon>Kordiimonadaceae</taxon>
        <taxon>Kordiimonas</taxon>
    </lineage>
</organism>
<dbReference type="Pfam" id="PF03237">
    <property type="entry name" value="Terminase_6N"/>
    <property type="match status" value="1"/>
</dbReference>
<evidence type="ECO:0000259" key="2">
    <source>
        <dbReference type="Pfam" id="PF17289"/>
    </source>
</evidence>
<evidence type="ECO:0000313" key="4">
    <source>
        <dbReference type="Proteomes" id="UP000630923"/>
    </source>
</evidence>
<dbReference type="Gene3D" id="3.30.420.240">
    <property type="match status" value="1"/>
</dbReference>
<sequence>MNFSASFLRAQPQEKVQAFLTGLTDEEAAVLFYDWQFWARKDQIPPPGAWTHWLILAGRGFGKTRTGAEWVRSLVEEGAVRRIALVGPTYRDVRATMVEGESGLLAVSPPWNRPTFEPSKFRVTWPSGVLASLYSADQPERLRGPQHEAAWCDELCAWRYDQEAWDQLMFGLRLGPFPRTCITTTPKPTPLLKRLMSQADVHLTRGSTFDNLANLAPSFADTIIERYKGTRLGRQELDAEILEDTAGALWSRSMIEDAQHQGERPDFVRVVVGLDPPASAGPGADECGLIAVGLDARSCGYVIADSSSQGLSPLGWAEAAVNLYYEVEADRIVVEVNQGGAMVRALLEQIDPSVPIREVYAARGKRVRAEPVAALYEQGRVKHAGVFPILEDQLCSYTGLATFGAGSNARSPDRMDALVWAVSDLMLTPHKTLNIRKL</sequence>
<gene>
    <name evidence="3" type="ORF">GCM10017044_10760</name>
</gene>
<keyword evidence="1" id="KW-1188">Viral release from host cell</keyword>
<dbReference type="RefSeq" id="WP_191250579.1">
    <property type="nucleotide sequence ID" value="NZ_BNCI01000001.1"/>
</dbReference>
<dbReference type="Gene3D" id="3.40.50.300">
    <property type="entry name" value="P-loop containing nucleotide triphosphate hydrolases"/>
    <property type="match status" value="1"/>
</dbReference>
<dbReference type="EMBL" id="BNCI01000001">
    <property type="protein sequence ID" value="GHF18097.1"/>
    <property type="molecule type" value="Genomic_DNA"/>
</dbReference>
<dbReference type="AlphaFoldDB" id="A0A919AP84"/>
<dbReference type="InterPro" id="IPR027417">
    <property type="entry name" value="P-loop_NTPase"/>
</dbReference>
<dbReference type="InterPro" id="IPR035421">
    <property type="entry name" value="Terminase_6C"/>
</dbReference>
<reference evidence="3" key="1">
    <citation type="journal article" date="2014" name="Int. J. Syst. Evol. Microbiol.">
        <title>Complete genome sequence of Corynebacterium casei LMG S-19264T (=DSM 44701T), isolated from a smear-ripened cheese.</title>
        <authorList>
            <consortium name="US DOE Joint Genome Institute (JGI-PGF)"/>
            <person name="Walter F."/>
            <person name="Albersmeier A."/>
            <person name="Kalinowski J."/>
            <person name="Ruckert C."/>
        </authorList>
    </citation>
    <scope>NUCLEOTIDE SEQUENCE</scope>
    <source>
        <strain evidence="3">KCTC 42590</strain>
    </source>
</reference>